<name>A0A0M4T818_9NOSO</name>
<reference evidence="1 2" key="2">
    <citation type="journal article" date="2016" name="Genome Announc.">
        <title>Draft Genome Sequence of the N2-Fixing Cyanobacterium Nostoc piscinale CENA21, Isolated from the Brazilian Amazon Floodplain.</title>
        <authorList>
            <person name="Leao T."/>
            <person name="Guimaraes P.I."/>
            <person name="de Melo A.G."/>
            <person name="Ramos R.T."/>
            <person name="Leao P.N."/>
            <person name="Silva A."/>
            <person name="Fiore M.F."/>
            <person name="Schneider M.P."/>
        </authorList>
    </citation>
    <scope>NUCLEOTIDE SEQUENCE [LARGE SCALE GENOMIC DNA]</scope>
    <source>
        <strain evidence="1 2">CENA21</strain>
    </source>
</reference>
<dbReference type="RefSeq" id="WP_062297019.1">
    <property type="nucleotide sequence ID" value="NZ_CP012036.1"/>
</dbReference>
<dbReference type="EMBL" id="CP012036">
    <property type="protein sequence ID" value="ALF55654.1"/>
    <property type="molecule type" value="Genomic_DNA"/>
</dbReference>
<proteinExistence type="predicted"/>
<reference evidence="2" key="1">
    <citation type="submission" date="2015-07" db="EMBL/GenBank/DDBJ databases">
        <title>Genome Of Nitrogen-Fixing Cyanobacterium Nostoc piscinale CENA21 From Solimoes/Amazon River Floodplain Sediments And Comparative Genomics To Uncover Biosynthetic Natural Products Potential.</title>
        <authorList>
            <person name="Leao T.F."/>
            <person name="Leao P.N."/>
            <person name="Guimaraes P.I."/>
            <person name="de Melo A.G.C."/>
            <person name="Ramos R.T.J."/>
            <person name="Silva A."/>
            <person name="Fiore M.F."/>
            <person name="Schneider M.P.C."/>
        </authorList>
    </citation>
    <scope>NUCLEOTIDE SEQUENCE [LARGE SCALE GENOMIC DNA]</scope>
    <source>
        <strain evidence="2">CENA21</strain>
    </source>
</reference>
<keyword evidence="2" id="KW-1185">Reference proteome</keyword>
<dbReference type="STRING" id="224013.ACX27_26895"/>
<organism evidence="1 2">
    <name type="scientific">Nostoc piscinale CENA21</name>
    <dbReference type="NCBI Taxonomy" id="224013"/>
    <lineage>
        <taxon>Bacteria</taxon>
        <taxon>Bacillati</taxon>
        <taxon>Cyanobacteriota</taxon>
        <taxon>Cyanophyceae</taxon>
        <taxon>Nostocales</taxon>
        <taxon>Nostocaceae</taxon>
        <taxon>Nostoc</taxon>
    </lineage>
</organism>
<dbReference type="OrthoDB" id="9796641at2"/>
<evidence type="ECO:0000313" key="2">
    <source>
        <dbReference type="Proteomes" id="UP000062645"/>
    </source>
</evidence>
<evidence type="ECO:0008006" key="3">
    <source>
        <dbReference type="Google" id="ProtNLM"/>
    </source>
</evidence>
<dbReference type="Proteomes" id="UP000062645">
    <property type="component" value="Chromosome"/>
</dbReference>
<gene>
    <name evidence="1" type="ORF">ACX27_26895</name>
</gene>
<dbReference type="PATRIC" id="fig|224013.5.peg.6436"/>
<sequence>MSGEDLSSTSRTNWTALEAMDDEGIDYSDIPPLTEEFFEKATLRIPATQAQHLVQIEPDVLKWFQAQDGEYKTLINSILRQYIESHSKVNTQSYNNSLQAD</sequence>
<accession>A0A0M4T818</accession>
<protein>
    <recommendedName>
        <fullName evidence="3">3-oxoacyl-ACP synthase</fullName>
    </recommendedName>
</protein>
<dbReference type="KEGG" id="npz:ACX27_26895"/>
<evidence type="ECO:0000313" key="1">
    <source>
        <dbReference type="EMBL" id="ALF55654.1"/>
    </source>
</evidence>
<dbReference type="InterPro" id="IPR025528">
    <property type="entry name" value="BrnA_antitoxin"/>
</dbReference>
<dbReference type="Pfam" id="PF14384">
    <property type="entry name" value="BrnA_antitoxin"/>
    <property type="match status" value="1"/>
</dbReference>
<dbReference type="AlphaFoldDB" id="A0A0M4T818"/>